<sequence>MVRAIWEFEHPRSEVWEAILDPDQWPVSVRGFRPELGAKFVIGSVPAVGTGYAGTLECQVVELSAGEFISVDSFAPKSCGLGTHWRLTGELYERGCGTSAVTNIYGVDTQDPEQRILLHLVSRVIFWIYGHAGEVLDENETANAQRAQRGPIGRPGSRRRRSQRA</sequence>
<dbReference type="InterPro" id="IPR013538">
    <property type="entry name" value="ASHA1/2-like_C"/>
</dbReference>
<accession>A0A4V3I0X0</accession>
<name>A0A4V3I0X0_9MYCO</name>
<evidence type="ECO:0000259" key="3">
    <source>
        <dbReference type="Pfam" id="PF08327"/>
    </source>
</evidence>
<dbReference type="InterPro" id="IPR023393">
    <property type="entry name" value="START-like_dom_sf"/>
</dbReference>
<reference evidence="4 5" key="1">
    <citation type="journal article" date="2019" name="Sci. Rep.">
        <title>Extended insight into the Mycobacterium chelonae-abscessus complex through whole genome sequencing of Mycobacterium salmoniphilum outbreak and Mycobacterium salmoniphilum-like strains.</title>
        <authorList>
            <person name="Behra P.R.K."/>
            <person name="Das S."/>
            <person name="Pettersson B.M.F."/>
            <person name="Shirreff L."/>
            <person name="DuCote T."/>
            <person name="Jacobsson K.G."/>
            <person name="Ennis D.G."/>
            <person name="Kirsebom L.A."/>
        </authorList>
    </citation>
    <scope>NUCLEOTIDE SEQUENCE [LARGE SCALE GENOMIC DNA]</scope>
    <source>
        <strain evidence="4 5">CCUG 60884</strain>
    </source>
</reference>
<dbReference type="AlphaFoldDB" id="A0A4V3I0X0"/>
<protein>
    <recommendedName>
        <fullName evidence="3">Activator of Hsp90 ATPase homologue 1/2-like C-terminal domain-containing protein</fullName>
    </recommendedName>
</protein>
<evidence type="ECO:0000313" key="5">
    <source>
        <dbReference type="Proteomes" id="UP000294604"/>
    </source>
</evidence>
<feature type="domain" description="Activator of Hsp90 ATPase homologue 1/2-like C-terminal" evidence="3">
    <location>
        <begin position="10"/>
        <end position="114"/>
    </location>
</feature>
<feature type="region of interest" description="Disordered" evidence="2">
    <location>
        <begin position="140"/>
        <end position="165"/>
    </location>
</feature>
<feature type="compositionally biased region" description="Basic residues" evidence="2">
    <location>
        <begin position="156"/>
        <end position="165"/>
    </location>
</feature>
<dbReference type="Gene3D" id="3.30.530.20">
    <property type="match status" value="1"/>
</dbReference>
<gene>
    <name evidence="4" type="ORF">CCUG60884_02778</name>
</gene>
<evidence type="ECO:0000313" key="4">
    <source>
        <dbReference type="EMBL" id="TEA03917.1"/>
    </source>
</evidence>
<dbReference type="RefSeq" id="WP_134085559.1">
    <property type="nucleotide sequence ID" value="NZ_JAPDRC010000003.1"/>
</dbReference>
<dbReference type="OrthoDB" id="4762910at2"/>
<proteinExistence type="inferred from homology"/>
<organism evidence="4 5">
    <name type="scientific">Mycobacteroides salmoniphilum</name>
    <dbReference type="NCBI Taxonomy" id="404941"/>
    <lineage>
        <taxon>Bacteria</taxon>
        <taxon>Bacillati</taxon>
        <taxon>Actinomycetota</taxon>
        <taxon>Actinomycetes</taxon>
        <taxon>Mycobacteriales</taxon>
        <taxon>Mycobacteriaceae</taxon>
        <taxon>Mycobacteroides</taxon>
    </lineage>
</organism>
<dbReference type="EMBL" id="PECL01000008">
    <property type="protein sequence ID" value="TEA03917.1"/>
    <property type="molecule type" value="Genomic_DNA"/>
</dbReference>
<comment type="similarity">
    <text evidence="1">Belongs to the AHA1 family.</text>
</comment>
<comment type="caution">
    <text evidence="4">The sequence shown here is derived from an EMBL/GenBank/DDBJ whole genome shotgun (WGS) entry which is preliminary data.</text>
</comment>
<dbReference type="Proteomes" id="UP000294604">
    <property type="component" value="Unassembled WGS sequence"/>
</dbReference>
<dbReference type="SUPFAM" id="SSF55961">
    <property type="entry name" value="Bet v1-like"/>
    <property type="match status" value="1"/>
</dbReference>
<dbReference type="Pfam" id="PF08327">
    <property type="entry name" value="AHSA1"/>
    <property type="match status" value="1"/>
</dbReference>
<evidence type="ECO:0000256" key="2">
    <source>
        <dbReference type="SAM" id="MobiDB-lite"/>
    </source>
</evidence>
<evidence type="ECO:0000256" key="1">
    <source>
        <dbReference type="ARBA" id="ARBA00006817"/>
    </source>
</evidence>